<evidence type="ECO:0000313" key="2">
    <source>
        <dbReference type="EMBL" id="KAH1039031.1"/>
    </source>
</evidence>
<organism evidence="2 3">
    <name type="scientific">Gossypium stocksii</name>
    <dbReference type="NCBI Taxonomy" id="47602"/>
    <lineage>
        <taxon>Eukaryota</taxon>
        <taxon>Viridiplantae</taxon>
        <taxon>Streptophyta</taxon>
        <taxon>Embryophyta</taxon>
        <taxon>Tracheophyta</taxon>
        <taxon>Spermatophyta</taxon>
        <taxon>Magnoliopsida</taxon>
        <taxon>eudicotyledons</taxon>
        <taxon>Gunneridae</taxon>
        <taxon>Pentapetalae</taxon>
        <taxon>rosids</taxon>
        <taxon>malvids</taxon>
        <taxon>Malvales</taxon>
        <taxon>Malvaceae</taxon>
        <taxon>Malvoideae</taxon>
        <taxon>Gossypium</taxon>
    </lineage>
</organism>
<dbReference type="SUPFAM" id="SSF56672">
    <property type="entry name" value="DNA/RNA polymerases"/>
    <property type="match status" value="1"/>
</dbReference>
<comment type="caution">
    <text evidence="2">The sequence shown here is derived from an EMBL/GenBank/DDBJ whole genome shotgun (WGS) entry which is preliminary data.</text>
</comment>
<proteinExistence type="predicted"/>
<gene>
    <name evidence="2" type="ORF">J1N35_040774</name>
</gene>
<dbReference type="InterPro" id="IPR043502">
    <property type="entry name" value="DNA/RNA_pol_sf"/>
</dbReference>
<name>A0A9D3UEH1_9ROSI</name>
<dbReference type="EMBL" id="JAIQCV010000012">
    <property type="protein sequence ID" value="KAH1039031.1"/>
    <property type="molecule type" value="Genomic_DNA"/>
</dbReference>
<feature type="domain" description="Reverse transcriptase" evidence="1">
    <location>
        <begin position="8"/>
        <end position="121"/>
    </location>
</feature>
<dbReference type="OrthoDB" id="1932527at2759"/>
<keyword evidence="3" id="KW-1185">Reference proteome</keyword>
<evidence type="ECO:0000259" key="1">
    <source>
        <dbReference type="Pfam" id="PF00078"/>
    </source>
</evidence>
<sequence>MDFCTVDDEENGFDSNWIDSIMKCVSNVSYSVVLNGQAGDIFHPARGLRQGDPLSPFLFLICGEGLSSLMRLALREGHLKGVKANRRGPQISHLLFADDCILFREATERGAGFLKKFYASMKTIRDNDSILISLWFSLALTLERKKKD</sequence>
<dbReference type="PANTHER" id="PTHR46890:SF48">
    <property type="entry name" value="RNA-DIRECTED DNA POLYMERASE"/>
    <property type="match status" value="1"/>
</dbReference>
<dbReference type="InterPro" id="IPR000477">
    <property type="entry name" value="RT_dom"/>
</dbReference>
<accession>A0A9D3UEH1</accession>
<dbReference type="PANTHER" id="PTHR46890">
    <property type="entry name" value="NON-LTR RETROLELEMENT REVERSE TRANSCRIPTASE-LIKE PROTEIN-RELATED"/>
    <property type="match status" value="1"/>
</dbReference>
<dbReference type="Pfam" id="PF00078">
    <property type="entry name" value="RVT_1"/>
    <property type="match status" value="1"/>
</dbReference>
<reference evidence="2 3" key="1">
    <citation type="journal article" date="2021" name="Plant Biotechnol. J.">
        <title>Multi-omics assisted identification of the key and species-specific regulatory components of drought-tolerant mechanisms in Gossypium stocksii.</title>
        <authorList>
            <person name="Yu D."/>
            <person name="Ke L."/>
            <person name="Zhang D."/>
            <person name="Wu Y."/>
            <person name="Sun Y."/>
            <person name="Mei J."/>
            <person name="Sun J."/>
            <person name="Sun Y."/>
        </authorList>
    </citation>
    <scope>NUCLEOTIDE SEQUENCE [LARGE SCALE GENOMIC DNA]</scope>
    <source>
        <strain evidence="3">cv. E1</strain>
        <tissue evidence="2">Leaf</tissue>
    </source>
</reference>
<dbReference type="AlphaFoldDB" id="A0A9D3UEH1"/>
<protein>
    <recommendedName>
        <fullName evidence="1">Reverse transcriptase domain-containing protein</fullName>
    </recommendedName>
</protein>
<dbReference type="Proteomes" id="UP000828251">
    <property type="component" value="Unassembled WGS sequence"/>
</dbReference>
<evidence type="ECO:0000313" key="3">
    <source>
        <dbReference type="Proteomes" id="UP000828251"/>
    </source>
</evidence>
<dbReference type="InterPro" id="IPR052343">
    <property type="entry name" value="Retrotransposon-Effector_Assoc"/>
</dbReference>